<feature type="compositionally biased region" description="Low complexity" evidence="1">
    <location>
        <begin position="38"/>
        <end position="54"/>
    </location>
</feature>
<feature type="compositionally biased region" description="Pro residues" evidence="1">
    <location>
        <begin position="80"/>
        <end position="106"/>
    </location>
</feature>
<feature type="compositionally biased region" description="Acidic residues" evidence="1">
    <location>
        <begin position="181"/>
        <end position="190"/>
    </location>
</feature>
<evidence type="ECO:0000313" key="2">
    <source>
        <dbReference type="EMBL" id="GAT42818.1"/>
    </source>
</evidence>
<feature type="compositionally biased region" description="Basic and acidic residues" evidence="1">
    <location>
        <begin position="127"/>
        <end position="137"/>
    </location>
</feature>
<accession>A0ABQ0KV97</accession>
<feature type="non-terminal residue" evidence="2">
    <location>
        <position position="1"/>
    </location>
</feature>
<feature type="compositionally biased region" description="Basic and acidic residues" evidence="1">
    <location>
        <begin position="640"/>
        <end position="654"/>
    </location>
</feature>
<feature type="region of interest" description="Disordered" evidence="1">
    <location>
        <begin position="722"/>
        <end position="827"/>
    </location>
</feature>
<feature type="compositionally biased region" description="Acidic residues" evidence="1">
    <location>
        <begin position="309"/>
        <end position="328"/>
    </location>
</feature>
<gene>
    <name evidence="2" type="ORF">MCHLO_00517</name>
</gene>
<feature type="compositionally biased region" description="Acidic residues" evidence="1">
    <location>
        <begin position="145"/>
        <end position="154"/>
    </location>
</feature>
<dbReference type="EMBL" id="DF838301">
    <property type="protein sequence ID" value="GAT42818.1"/>
    <property type="molecule type" value="Genomic_DNA"/>
</dbReference>
<feature type="region of interest" description="Disordered" evidence="1">
    <location>
        <begin position="625"/>
        <end position="654"/>
    </location>
</feature>
<evidence type="ECO:0000313" key="3">
    <source>
        <dbReference type="Proteomes" id="UP000815677"/>
    </source>
</evidence>
<feature type="compositionally biased region" description="Low complexity" evidence="1">
    <location>
        <begin position="265"/>
        <end position="281"/>
    </location>
</feature>
<feature type="compositionally biased region" description="Basic and acidic residues" evidence="1">
    <location>
        <begin position="155"/>
        <end position="180"/>
    </location>
</feature>
<evidence type="ECO:0000256" key="1">
    <source>
        <dbReference type="SAM" id="MobiDB-lite"/>
    </source>
</evidence>
<feature type="region of interest" description="Disordered" evidence="1">
    <location>
        <begin position="1"/>
        <end position="337"/>
    </location>
</feature>
<reference evidence="2" key="1">
    <citation type="submission" date="2014-09" db="EMBL/GenBank/DDBJ databases">
        <title>Genome sequence of the luminous mushroom Mycena chlorophos for searching fungal bioluminescence genes.</title>
        <authorList>
            <person name="Tanaka Y."/>
            <person name="Kasuga D."/>
            <person name="Oba Y."/>
            <person name="Hase S."/>
            <person name="Sato K."/>
            <person name="Oba Y."/>
            <person name="Sakakibara Y."/>
        </authorList>
    </citation>
    <scope>NUCLEOTIDE SEQUENCE</scope>
</reference>
<feature type="compositionally biased region" description="Polar residues" evidence="1">
    <location>
        <begin position="285"/>
        <end position="301"/>
    </location>
</feature>
<keyword evidence="3" id="KW-1185">Reference proteome</keyword>
<protein>
    <submittedName>
        <fullName evidence="2">Uncharacterized protein</fullName>
    </submittedName>
</protein>
<organism evidence="2 3">
    <name type="scientific">Mycena chlorophos</name>
    <name type="common">Agaric fungus</name>
    <name type="synonym">Agaricus chlorophos</name>
    <dbReference type="NCBI Taxonomy" id="658473"/>
    <lineage>
        <taxon>Eukaryota</taxon>
        <taxon>Fungi</taxon>
        <taxon>Dikarya</taxon>
        <taxon>Basidiomycota</taxon>
        <taxon>Agaricomycotina</taxon>
        <taxon>Agaricomycetes</taxon>
        <taxon>Agaricomycetidae</taxon>
        <taxon>Agaricales</taxon>
        <taxon>Marasmiineae</taxon>
        <taxon>Mycenaceae</taxon>
        <taxon>Mycena</taxon>
    </lineage>
</organism>
<feature type="compositionally biased region" description="Basic and acidic residues" evidence="1">
    <location>
        <begin position="191"/>
        <end position="200"/>
    </location>
</feature>
<sequence>QIKAEFEPIRLPPGFDAQTRYDVDDPAASKKMMPPSNAAEGSAASTAGTPAVAPKPKYLDLSKLVKPAKRPRKPLAIQSRPPPPPIRSPSPPPIRLPSSPVLPPSPLRRSQSPLFDDSDSDDYIQTEIREAKERDAKAYSNEYMTVDEEDEMLEDEYKRETVREGGKYDRPERSPDRGVPTDEEDADMEEEYKREAVAERKPRRRHPVVESDDDDEQVEALMAEKHVHFSTSPPLPKRPRPERPPISDSEEDVPPPKPSKRAGKAPASAARSERSSATGSRVPESVSTKAQRVRDAQNSLSFVDGVPPDVDEAENGESEPEEDEEDGSDVPTGRGRALPLRFVDEAKKISADAREKWGDLARRAGVPFHQILRAAGELEPSKKRKTSRWDAFIACYCLDNPKGPDVSKAEYEEELRDSYWAIVNQLPLELRKDRFALDKHFEPYITRFHTNMTLVLDNRKSSGKAKAILNKVTTPFIHQSMAAYKTTDVHVWGFAIDVVSDVVNMWGGTPLFEEAKKRNGMQITAMMTNMKAMLQQTKAQLELEATGVSRVAIPITINPKAKSRDAARSNMGKLILNRVCLAVMERDSVSAEEVTSRYPTIKWAWVSMACDLCVRITNWPDALKQQHPGPGFSTHNISRKKSDQDDAHSDDDQPLDKATAAFIKAYDALVDEYSGKSNPYAPRVESWDRDEMDAEHVDDIPLVISADGTVLLNATHDNRAVANKAKSGAKGKAKATNGSGTKSKKRTRNSAAQSKADSPPAVDQHTDDDDEEASPDVVALSRPKARPVGNAAPGILKRRAEDSETIAGPSKKRRNDDRRAPDDQDTVSTEIECRYARNGLVSGSFRAKRMKPARGALSARDAHIEYRAGDVWVSLPPGMVVSVGSLMKEQQAAMALVVGL</sequence>
<dbReference type="PANTHER" id="PTHR48125">
    <property type="entry name" value="LP07818P1"/>
    <property type="match status" value="1"/>
</dbReference>
<proteinExistence type="predicted"/>
<dbReference type="PANTHER" id="PTHR48125:SF12">
    <property type="entry name" value="AT HOOK TRANSCRIPTION FACTOR FAMILY-RELATED"/>
    <property type="match status" value="1"/>
</dbReference>
<dbReference type="Proteomes" id="UP000815677">
    <property type="component" value="Unassembled WGS sequence"/>
</dbReference>
<name>A0ABQ0KV97_MYCCL</name>